<gene>
    <name evidence="4" type="ORF">GTQ38_04405</name>
</gene>
<feature type="repeat" description="ANK" evidence="3">
    <location>
        <begin position="124"/>
        <end position="158"/>
    </location>
</feature>
<feature type="repeat" description="ANK" evidence="3">
    <location>
        <begin position="194"/>
        <end position="226"/>
    </location>
</feature>
<dbReference type="SUPFAM" id="SSF48403">
    <property type="entry name" value="Ankyrin repeat"/>
    <property type="match status" value="2"/>
</dbReference>
<dbReference type="PROSITE" id="PS50297">
    <property type="entry name" value="ANK_REP_REGION"/>
    <property type="match status" value="6"/>
</dbReference>
<feature type="repeat" description="ANK" evidence="3">
    <location>
        <begin position="299"/>
        <end position="331"/>
    </location>
</feature>
<dbReference type="PROSITE" id="PS50088">
    <property type="entry name" value="ANK_REPEAT"/>
    <property type="match status" value="8"/>
</dbReference>
<feature type="repeat" description="ANK" evidence="3">
    <location>
        <begin position="439"/>
        <end position="472"/>
    </location>
</feature>
<dbReference type="PRINTS" id="PR01415">
    <property type="entry name" value="ANKYRIN"/>
</dbReference>
<name>A0A6L9E9R6_9FLAO</name>
<evidence type="ECO:0000313" key="4">
    <source>
        <dbReference type="EMBL" id="NAS11229.1"/>
    </source>
</evidence>
<dbReference type="Pfam" id="PF12796">
    <property type="entry name" value="Ank_2"/>
    <property type="match status" value="4"/>
</dbReference>
<dbReference type="InterPro" id="IPR002110">
    <property type="entry name" value="Ankyrin_rpt"/>
</dbReference>
<dbReference type="PROSITE" id="PS50007">
    <property type="entry name" value="PIPLC_X_DOMAIN"/>
    <property type="match status" value="1"/>
</dbReference>
<protein>
    <submittedName>
        <fullName evidence="4">Ankyrin repeat domain-containing protein</fullName>
    </submittedName>
</protein>
<evidence type="ECO:0000313" key="5">
    <source>
        <dbReference type="Proteomes" id="UP000475249"/>
    </source>
</evidence>
<dbReference type="PANTHER" id="PTHR24198">
    <property type="entry name" value="ANKYRIN REPEAT AND PROTEIN KINASE DOMAIN-CONTAINING PROTEIN"/>
    <property type="match status" value="1"/>
</dbReference>
<keyword evidence="2 3" id="KW-0040">ANK repeat</keyword>
<accession>A0A6L9E9R6</accession>
<dbReference type="Gene3D" id="1.25.40.20">
    <property type="entry name" value="Ankyrin repeat-containing domain"/>
    <property type="match status" value="2"/>
</dbReference>
<dbReference type="InterPro" id="IPR036770">
    <property type="entry name" value="Ankyrin_rpt-contain_sf"/>
</dbReference>
<organism evidence="4 5">
    <name type="scientific">Poritiphilus flavus</name>
    <dbReference type="NCBI Taxonomy" id="2697053"/>
    <lineage>
        <taxon>Bacteria</taxon>
        <taxon>Pseudomonadati</taxon>
        <taxon>Bacteroidota</taxon>
        <taxon>Flavobacteriia</taxon>
        <taxon>Flavobacteriales</taxon>
        <taxon>Flavobacteriaceae</taxon>
        <taxon>Poritiphilus</taxon>
    </lineage>
</organism>
<dbReference type="EMBL" id="WXYO01000002">
    <property type="protein sequence ID" value="NAS11229.1"/>
    <property type="molecule type" value="Genomic_DNA"/>
</dbReference>
<dbReference type="Proteomes" id="UP000475249">
    <property type="component" value="Unassembled WGS sequence"/>
</dbReference>
<feature type="repeat" description="ANK" evidence="3">
    <location>
        <begin position="265"/>
        <end position="298"/>
    </location>
</feature>
<evidence type="ECO:0000256" key="2">
    <source>
        <dbReference type="ARBA" id="ARBA00023043"/>
    </source>
</evidence>
<comment type="caution">
    <text evidence="4">The sequence shown here is derived from an EMBL/GenBank/DDBJ whole genome shotgun (WGS) entry which is preliminary data.</text>
</comment>
<dbReference type="PANTHER" id="PTHR24198:SF165">
    <property type="entry name" value="ANKYRIN REPEAT-CONTAINING PROTEIN-RELATED"/>
    <property type="match status" value="1"/>
</dbReference>
<reference evidence="4 5" key="1">
    <citation type="submission" date="2020-01" db="EMBL/GenBank/DDBJ databases">
        <title>Bacteria diversity of Porities sp.</title>
        <authorList>
            <person name="Wang G."/>
        </authorList>
    </citation>
    <scope>NUCLEOTIDE SEQUENCE [LARGE SCALE GENOMIC DNA]</scope>
    <source>
        <strain evidence="4 5">R33</strain>
    </source>
</reference>
<dbReference type="AlphaFoldDB" id="A0A6L9E9R6"/>
<keyword evidence="5" id="KW-1185">Reference proteome</keyword>
<sequence length="500" mass="55591">MHSGIVFALTIFITSFLSAQRENPFLERAYWTANPSIAEIEQRISEGADISELNSNAFDPVSWALIEKVDNETIKFLLSQDGNGVNKLTHDGRTYIFWAAYKGNLEMMQYLVDNGAKTDIVDSHGYTLLNFAANTGQINPELYDFVIKHGARVTEEKNRDGANALLLVAPFVQDYALVDYFVEKGIDLKSEDSNGNGIFHYAAKRGNTDLLNKLIDHGVPHNKLSKSGENAFIFASRGTRGYTNGLEVYQYLEKLGINPNVVSDEGITPLHGIAFQNEELPVFEYFVSKGVDLNQSDEDGNTALLNAARRNSLEVVRYLAAGTEDINHTNKQGASALTHAIQSNKLEVVNFLLENGADVQVRDKEGNNLGYYLLKDVYKAERPKLMQDKLAALKAKGFNFAQVQENGNTLYHIAVAQNNLDALKYISSYGQDINARNKDGNTPLHLAAMNAHNDAILKFLIEDGADKSIKTDFEESAYDLAMENELLQKNNVTINFLETP</sequence>
<keyword evidence="1" id="KW-0677">Repeat</keyword>
<evidence type="ECO:0000256" key="1">
    <source>
        <dbReference type="ARBA" id="ARBA00022737"/>
    </source>
</evidence>
<feature type="repeat" description="ANK" evidence="3">
    <location>
        <begin position="91"/>
        <end position="123"/>
    </location>
</feature>
<feature type="repeat" description="ANK" evidence="3">
    <location>
        <begin position="406"/>
        <end position="438"/>
    </location>
</feature>
<evidence type="ECO:0000256" key="3">
    <source>
        <dbReference type="PROSITE-ProRule" id="PRU00023"/>
    </source>
</evidence>
<dbReference type="SMART" id="SM00248">
    <property type="entry name" value="ANK"/>
    <property type="match status" value="11"/>
</dbReference>
<feature type="repeat" description="ANK" evidence="3">
    <location>
        <begin position="332"/>
        <end position="364"/>
    </location>
</feature>
<proteinExistence type="predicted"/>